<dbReference type="NCBIfam" id="TIGR03718">
    <property type="entry name" value="R_switched_Alx"/>
    <property type="match status" value="1"/>
</dbReference>
<dbReference type="AlphaFoldDB" id="A0A542SM95"/>
<feature type="transmembrane region" description="Helical" evidence="6">
    <location>
        <begin position="12"/>
        <end position="30"/>
    </location>
</feature>
<dbReference type="InterPro" id="IPR005496">
    <property type="entry name" value="Integral_membrane_TerC"/>
</dbReference>
<dbReference type="Proteomes" id="UP000316181">
    <property type="component" value="Unassembled WGS sequence"/>
</dbReference>
<evidence type="ECO:0000256" key="4">
    <source>
        <dbReference type="ARBA" id="ARBA00022989"/>
    </source>
</evidence>
<accession>A0A542SM95</accession>
<comment type="caution">
    <text evidence="7">The sequence shown here is derived from an EMBL/GenBank/DDBJ whole genome shotgun (WGS) entry which is preliminary data.</text>
</comment>
<name>A0A542SM95_9MICO</name>
<feature type="transmembrane region" description="Helical" evidence="6">
    <location>
        <begin position="134"/>
        <end position="152"/>
    </location>
</feature>
<dbReference type="RefSeq" id="WP_142111113.1">
    <property type="nucleotide sequence ID" value="NZ_BAAATB010000008.1"/>
</dbReference>
<dbReference type="Pfam" id="PF03741">
    <property type="entry name" value="TerC"/>
    <property type="match status" value="1"/>
</dbReference>
<comment type="similarity">
    <text evidence="2">Belongs to the TerC family.</text>
</comment>
<evidence type="ECO:0000313" key="7">
    <source>
        <dbReference type="EMBL" id="TQK75751.1"/>
    </source>
</evidence>
<feature type="transmembrane region" description="Helical" evidence="6">
    <location>
        <begin position="42"/>
        <end position="67"/>
    </location>
</feature>
<reference evidence="7 8" key="1">
    <citation type="submission" date="2019-06" db="EMBL/GenBank/DDBJ databases">
        <title>Sequencing the genomes of 1000 actinobacteria strains.</title>
        <authorList>
            <person name="Klenk H.-P."/>
        </authorList>
    </citation>
    <scope>NUCLEOTIDE SEQUENCE [LARGE SCALE GENOMIC DNA]</scope>
    <source>
        <strain evidence="7 8">DSM 10596</strain>
    </source>
</reference>
<dbReference type="PANTHER" id="PTHR30238">
    <property type="entry name" value="MEMBRANE BOUND PREDICTED REDOX MODULATOR"/>
    <property type="match status" value="1"/>
</dbReference>
<evidence type="ECO:0000256" key="6">
    <source>
        <dbReference type="SAM" id="Phobius"/>
    </source>
</evidence>
<dbReference type="OrthoDB" id="5242957at2"/>
<feature type="transmembrane region" description="Helical" evidence="6">
    <location>
        <begin position="193"/>
        <end position="212"/>
    </location>
</feature>
<evidence type="ECO:0000256" key="3">
    <source>
        <dbReference type="ARBA" id="ARBA00022692"/>
    </source>
</evidence>
<feature type="transmembrane region" description="Helical" evidence="6">
    <location>
        <begin position="254"/>
        <end position="274"/>
    </location>
</feature>
<evidence type="ECO:0000256" key="5">
    <source>
        <dbReference type="ARBA" id="ARBA00023136"/>
    </source>
</evidence>
<evidence type="ECO:0000313" key="8">
    <source>
        <dbReference type="Proteomes" id="UP000316181"/>
    </source>
</evidence>
<comment type="subcellular location">
    <subcellularLocation>
        <location evidence="1">Membrane</location>
        <topology evidence="1">Multi-pass membrane protein</topology>
    </subcellularLocation>
</comment>
<feature type="transmembrane region" description="Helical" evidence="6">
    <location>
        <begin position="105"/>
        <end position="128"/>
    </location>
</feature>
<gene>
    <name evidence="7" type="ORF">FB389_0385</name>
</gene>
<dbReference type="GO" id="GO:0016020">
    <property type="term" value="C:membrane"/>
    <property type="evidence" value="ECO:0007669"/>
    <property type="project" value="UniProtKB-SubCell"/>
</dbReference>
<evidence type="ECO:0000256" key="2">
    <source>
        <dbReference type="ARBA" id="ARBA00007511"/>
    </source>
</evidence>
<keyword evidence="5 6" id="KW-0472">Membrane</keyword>
<feature type="transmembrane region" description="Helical" evidence="6">
    <location>
        <begin position="227"/>
        <end position="247"/>
    </location>
</feature>
<protein>
    <submittedName>
        <fullName evidence="7">Tellurite resistance protein TerC</fullName>
    </submittedName>
</protein>
<sequence length="329" mass="35767">MTSQHLPEWFTITSLAAMISIIVVDLLLVVRRPHVPSFRECVTWVGFYVALALAFAGGVLAVGGSAPAGQFVAGWLTEYSLSVDNLFVFLVIMAKFAVPKKDQQLVLMVGIILSLVLRGGFILAGAAILERFAWVFYIFGAFLLYTAVKIVVDRNDDDEYKEPRLVGVIRRVARVHDHYDGAKLRTTVDGKKYFTPMILVFLAIGTTDLLFALDSIPAVFGLTTDPFLVFATTLFALMGLRQLYFLLGGLLDKLVLLPFGLAVILGFIGVKLVAEALATNAVPFINGGHPVTWAPHFSTSVSLGVIVVTLIVTAVGSLVKTRMDEARSS</sequence>
<dbReference type="InterPro" id="IPR022369">
    <property type="entry name" value="Integral_membrane_TerC_rswitch"/>
</dbReference>
<organism evidence="7 8">
    <name type="scientific">Rarobacter incanus</name>
    <dbReference type="NCBI Taxonomy" id="153494"/>
    <lineage>
        <taxon>Bacteria</taxon>
        <taxon>Bacillati</taxon>
        <taxon>Actinomycetota</taxon>
        <taxon>Actinomycetes</taxon>
        <taxon>Micrococcales</taxon>
        <taxon>Rarobacteraceae</taxon>
        <taxon>Rarobacter</taxon>
    </lineage>
</organism>
<dbReference type="PANTHER" id="PTHR30238:SF0">
    <property type="entry name" value="THYLAKOID MEMBRANE PROTEIN TERC, CHLOROPLASTIC"/>
    <property type="match status" value="1"/>
</dbReference>
<feature type="transmembrane region" description="Helical" evidence="6">
    <location>
        <begin position="294"/>
        <end position="319"/>
    </location>
</feature>
<keyword evidence="3 6" id="KW-0812">Transmembrane</keyword>
<evidence type="ECO:0000256" key="1">
    <source>
        <dbReference type="ARBA" id="ARBA00004141"/>
    </source>
</evidence>
<keyword evidence="8" id="KW-1185">Reference proteome</keyword>
<feature type="transmembrane region" description="Helical" evidence="6">
    <location>
        <begin position="79"/>
        <end position="98"/>
    </location>
</feature>
<keyword evidence="4 6" id="KW-1133">Transmembrane helix</keyword>
<proteinExistence type="inferred from homology"/>
<dbReference type="EMBL" id="VFNV01000001">
    <property type="protein sequence ID" value="TQK75751.1"/>
    <property type="molecule type" value="Genomic_DNA"/>
</dbReference>